<dbReference type="Proteomes" id="UP000244193">
    <property type="component" value="Chromosome"/>
</dbReference>
<gene>
    <name evidence="3" type="ORF">HYN48_01770</name>
</gene>
<feature type="signal peptide" evidence="1">
    <location>
        <begin position="1"/>
        <end position="19"/>
    </location>
</feature>
<dbReference type="OrthoDB" id="654178at2"/>
<proteinExistence type="predicted"/>
<dbReference type="AlphaFoldDB" id="A0A2S0RDX9"/>
<sequence>MKRLFPTLICFCMFSLMQAQIHEVGLFAGASNFIGDVGPTNYINPNEPAIGILYKWNRSPRHSWRASFTYAKLASDDANSKVPGRHDRGYSFDNSVKELSAGLEFDFFDFDLHDLRRQITPYIYGGLSYFRYDSQYVQNGTTRVDDQSNSLAIPMVAGIKSNITPKLILGFEIGARYTFADDIDGSTPKSDQYQQLKFGNINSNDWYVFTGFTLTYTFGNSPCFCPE</sequence>
<reference evidence="3 4" key="1">
    <citation type="submission" date="2018-04" db="EMBL/GenBank/DDBJ databases">
        <title>Genome sequencing of Flavobacterium sp. HYN0048.</title>
        <authorList>
            <person name="Yi H."/>
            <person name="Baek C."/>
        </authorList>
    </citation>
    <scope>NUCLEOTIDE SEQUENCE [LARGE SCALE GENOMIC DNA]</scope>
    <source>
        <strain evidence="3 4">HYN0048</strain>
    </source>
</reference>
<dbReference type="InterPro" id="IPR045743">
    <property type="entry name" value="DUF6089"/>
</dbReference>
<dbReference type="SUPFAM" id="SSF56925">
    <property type="entry name" value="OMPA-like"/>
    <property type="match status" value="1"/>
</dbReference>
<dbReference type="EMBL" id="CP028811">
    <property type="protein sequence ID" value="AWA28912.1"/>
    <property type="molecule type" value="Genomic_DNA"/>
</dbReference>
<accession>A0A2S0RDX9</accession>
<dbReference type="InterPro" id="IPR011250">
    <property type="entry name" value="OMP/PagP_B-barrel"/>
</dbReference>
<keyword evidence="4" id="KW-1185">Reference proteome</keyword>
<feature type="domain" description="DUF6089" evidence="2">
    <location>
        <begin position="2"/>
        <end position="227"/>
    </location>
</feature>
<dbReference type="Pfam" id="PF19573">
    <property type="entry name" value="DUF6089"/>
    <property type="match status" value="1"/>
</dbReference>
<dbReference type="Gene3D" id="2.40.160.20">
    <property type="match status" value="1"/>
</dbReference>
<keyword evidence="1" id="KW-0732">Signal</keyword>
<name>A0A2S0RDX9_9FLAO</name>
<evidence type="ECO:0000313" key="4">
    <source>
        <dbReference type="Proteomes" id="UP000244193"/>
    </source>
</evidence>
<evidence type="ECO:0000256" key="1">
    <source>
        <dbReference type="SAM" id="SignalP"/>
    </source>
</evidence>
<organism evidence="3 4">
    <name type="scientific">Flavobacterium magnum</name>
    <dbReference type="NCBI Taxonomy" id="2162713"/>
    <lineage>
        <taxon>Bacteria</taxon>
        <taxon>Pseudomonadati</taxon>
        <taxon>Bacteroidota</taxon>
        <taxon>Flavobacteriia</taxon>
        <taxon>Flavobacteriales</taxon>
        <taxon>Flavobacteriaceae</taxon>
        <taxon>Flavobacterium</taxon>
    </lineage>
</organism>
<feature type="chain" id="PRO_5015403502" description="DUF6089 domain-containing protein" evidence="1">
    <location>
        <begin position="20"/>
        <end position="227"/>
    </location>
</feature>
<evidence type="ECO:0000259" key="2">
    <source>
        <dbReference type="Pfam" id="PF19573"/>
    </source>
</evidence>
<dbReference type="KEGG" id="fmg:HYN48_01770"/>
<evidence type="ECO:0000313" key="3">
    <source>
        <dbReference type="EMBL" id="AWA28912.1"/>
    </source>
</evidence>
<dbReference type="RefSeq" id="WP_108369498.1">
    <property type="nucleotide sequence ID" value="NZ_CP028811.1"/>
</dbReference>
<protein>
    <recommendedName>
        <fullName evidence="2">DUF6089 domain-containing protein</fullName>
    </recommendedName>
</protein>